<evidence type="ECO:0000313" key="2">
    <source>
        <dbReference type="Proteomes" id="UP000066737"/>
    </source>
</evidence>
<keyword evidence="2" id="KW-1185">Reference proteome</keyword>
<dbReference type="EMBL" id="LN831302">
    <property type="protein sequence ID" value="CQH55329.1"/>
    <property type="molecule type" value="Genomic_DNA"/>
</dbReference>
<reference evidence="2" key="1">
    <citation type="journal article" date="2016" name="Environ. Microbiol.">
        <title>The complete genome of a viable archaeum isolated from 123-million-year-old rock salt.</title>
        <authorList>
            <person name="Jaakkola S.T."/>
            <person name="Pfeiffer F."/>
            <person name="Ravantti J.J."/>
            <person name="Guo Q."/>
            <person name="Liu Y."/>
            <person name="Chen X."/>
            <person name="Ma H."/>
            <person name="Yang C."/>
            <person name="Oksanen H.M."/>
            <person name="Bamford D.H."/>
        </authorList>
    </citation>
    <scope>NUCLEOTIDE SEQUENCE</scope>
    <source>
        <strain evidence="2">JI20-1</strain>
    </source>
</reference>
<dbReference type="KEGG" id="hhb:Hhub_2219"/>
<protein>
    <submittedName>
        <fullName evidence="1">Uncharacterized protein</fullName>
    </submittedName>
</protein>
<name>A0A0U5AE06_9EURY</name>
<organism evidence="1 2">
    <name type="scientific">Halobacterium hubeiense</name>
    <dbReference type="NCBI Taxonomy" id="1407499"/>
    <lineage>
        <taxon>Archaea</taxon>
        <taxon>Methanobacteriati</taxon>
        <taxon>Methanobacteriota</taxon>
        <taxon>Stenosarchaea group</taxon>
        <taxon>Halobacteria</taxon>
        <taxon>Halobacteriales</taxon>
        <taxon>Halobacteriaceae</taxon>
        <taxon>Halobacterium</taxon>
    </lineage>
</organism>
<dbReference type="Proteomes" id="UP000066737">
    <property type="component" value="Chromosome I"/>
</dbReference>
<dbReference type="AlphaFoldDB" id="A0A0U5AE06"/>
<sequence length="206" mass="22676">MLAERFADVIGSVDETIGENRTYGEGIGPHDEDNQIDALVSEVEEQGVFDGSIYTAKSDASDVRYPGGQSADIVIEAGGDREFCEAKLFRFQKANSQPSSQGFSKVFSPYQDRNPRSFVHDVSKLADADVRAMKTFLAPYYRPVDGPGSEITGQEIAAEFVDAVEKWTNHEIVVDTVAPFSGLQHDVLCRGAILAWELADQPDQYF</sequence>
<evidence type="ECO:0000313" key="1">
    <source>
        <dbReference type="EMBL" id="CQH55329.1"/>
    </source>
</evidence>
<dbReference type="STRING" id="1407499.HHUB_2219"/>
<gene>
    <name evidence="1" type="ORF">HHUB_2219</name>
</gene>
<proteinExistence type="predicted"/>
<accession>A0A0U5AE06</accession>